<evidence type="ECO:0000313" key="2">
    <source>
        <dbReference type="EMBL" id="KAE8990087.1"/>
    </source>
</evidence>
<dbReference type="EMBL" id="QXGC01000359">
    <property type="protein sequence ID" value="KAE9239407.1"/>
    <property type="molecule type" value="Genomic_DNA"/>
</dbReference>
<protein>
    <submittedName>
        <fullName evidence="5">Uncharacterized protein</fullName>
    </submittedName>
</protein>
<dbReference type="Proteomes" id="UP000429523">
    <property type="component" value="Unassembled WGS sequence"/>
</dbReference>
<dbReference type="Proteomes" id="UP000486351">
    <property type="component" value="Unassembled WGS sequence"/>
</dbReference>
<evidence type="ECO:0000313" key="11">
    <source>
        <dbReference type="Proteomes" id="UP000429523"/>
    </source>
</evidence>
<dbReference type="EMBL" id="QXGB01000160">
    <property type="protein sequence ID" value="KAE9227155.1"/>
    <property type="molecule type" value="Genomic_DNA"/>
</dbReference>
<evidence type="ECO:0000313" key="1">
    <source>
        <dbReference type="EMBL" id="KAE8944942.1"/>
    </source>
</evidence>
<evidence type="ECO:0000313" key="17">
    <source>
        <dbReference type="Proteomes" id="UP000460718"/>
    </source>
</evidence>
<evidence type="ECO:0000313" key="20">
    <source>
        <dbReference type="Proteomes" id="UP000488956"/>
    </source>
</evidence>
<evidence type="ECO:0000313" key="8">
    <source>
        <dbReference type="EMBL" id="KAE9239407.1"/>
    </source>
</evidence>
<dbReference type="OrthoDB" id="132151at2759"/>
<dbReference type="AlphaFoldDB" id="A0A6A3SYB4"/>
<evidence type="ECO:0000313" key="13">
    <source>
        <dbReference type="Proteomes" id="UP000437068"/>
    </source>
</evidence>
<evidence type="ECO:0000313" key="10">
    <source>
        <dbReference type="EMBL" id="KAE9322605.1"/>
    </source>
</evidence>
<evidence type="ECO:0000313" key="5">
    <source>
        <dbReference type="EMBL" id="KAE9125934.1"/>
    </source>
</evidence>
<dbReference type="EMBL" id="QXFW01001484">
    <property type="protein sequence ID" value="KAE8990087.1"/>
    <property type="molecule type" value="Genomic_DNA"/>
</dbReference>
<evidence type="ECO:0000313" key="9">
    <source>
        <dbReference type="EMBL" id="KAE9314812.1"/>
    </source>
</evidence>
<proteinExistence type="predicted"/>
<evidence type="ECO:0000313" key="4">
    <source>
        <dbReference type="EMBL" id="KAE9123595.1"/>
    </source>
</evidence>
<dbReference type="EMBL" id="QXGE01000148">
    <property type="protein sequence ID" value="KAE9322605.1"/>
    <property type="molecule type" value="Genomic_DNA"/>
</dbReference>
<evidence type="ECO:0000313" key="18">
    <source>
        <dbReference type="Proteomes" id="UP000476176"/>
    </source>
</evidence>
<evidence type="ECO:0000313" key="15">
    <source>
        <dbReference type="Proteomes" id="UP000440732"/>
    </source>
</evidence>
<evidence type="ECO:0000313" key="7">
    <source>
        <dbReference type="EMBL" id="KAE9227155.1"/>
    </source>
</evidence>
<dbReference type="Proteomes" id="UP000440367">
    <property type="component" value="Unassembled WGS sequence"/>
</dbReference>
<dbReference type="Proteomes" id="UP000437068">
    <property type="component" value="Unassembled WGS sequence"/>
</dbReference>
<evidence type="ECO:0000313" key="14">
    <source>
        <dbReference type="Proteomes" id="UP000440367"/>
    </source>
</evidence>
<keyword evidence="12" id="KW-1185">Reference proteome</keyword>
<evidence type="ECO:0000313" key="6">
    <source>
        <dbReference type="EMBL" id="KAE9201249.1"/>
    </source>
</evidence>
<comment type="caution">
    <text evidence="5">The sequence shown here is derived from an EMBL/GenBank/DDBJ whole genome shotgun (WGS) entry which is preliminary data.</text>
</comment>
<evidence type="ECO:0000313" key="16">
    <source>
        <dbReference type="Proteomes" id="UP000441208"/>
    </source>
</evidence>
<gene>
    <name evidence="10" type="ORF">PF001_g4313</name>
    <name evidence="6" type="ORF">PF002_g21592</name>
    <name evidence="8" type="ORF">PF004_g7955</name>
    <name evidence="7" type="ORF">PF005_g4828</name>
    <name evidence="4" type="ORF">PF006_g17388</name>
    <name evidence="5" type="ORF">PF007_g6162</name>
    <name evidence="9" type="ORF">PF008_g19402</name>
    <name evidence="1" type="ORF">PF009_g5384</name>
    <name evidence="3" type="ORF">PF010_g6789</name>
    <name evidence="2" type="ORF">PF011_g18495</name>
</gene>
<dbReference type="EMBL" id="QXFY01001554">
    <property type="protein sequence ID" value="KAE9314812.1"/>
    <property type="molecule type" value="Genomic_DNA"/>
</dbReference>
<dbReference type="Proteomes" id="UP000433483">
    <property type="component" value="Unassembled WGS sequence"/>
</dbReference>
<name>A0A6A3SYB4_9STRA</name>
<sequence length="127" mass="14753">MLVKYYLESRVPESDDDYTAVDRDMKALKMDTTFLDAESLVGKLIADIEIVIIKTKMNVVIRVQEPTKIVSYLVSALVPPAFKQAVQRKLSQEQYNAYKKDVVFCEMDTRAATWLHRLERTNRRSYS</sequence>
<evidence type="ECO:0000313" key="3">
    <source>
        <dbReference type="EMBL" id="KAE9122300.1"/>
    </source>
</evidence>
<reference evidence="11 12" key="1">
    <citation type="submission" date="2018-08" db="EMBL/GenBank/DDBJ databases">
        <title>Genomic investigation of the strawberry pathogen Phytophthora fragariae indicates pathogenicity is determined by transcriptional variation in three key races.</title>
        <authorList>
            <person name="Adams T.M."/>
            <person name="Armitage A.D."/>
            <person name="Sobczyk M.K."/>
            <person name="Bates H.J."/>
            <person name="Dunwell J.M."/>
            <person name="Nellist C.F."/>
            <person name="Harrison R.J."/>
        </authorList>
    </citation>
    <scope>NUCLEOTIDE SEQUENCE [LARGE SCALE GENOMIC DNA]</scope>
    <source>
        <strain evidence="10 13">A4</strain>
        <strain evidence="6 14">BC-1</strain>
        <strain evidence="8 18">BC-23</strain>
        <strain evidence="7 12">NOV-27</strain>
        <strain evidence="4 15">NOV-5</strain>
        <strain evidence="5 16">NOV-71</strain>
        <strain evidence="9 19">NOV-77</strain>
        <strain evidence="1 11">NOV-9</strain>
        <strain evidence="3 20">ONT-3</strain>
        <strain evidence="2 17">SCRP245</strain>
    </source>
</reference>
<organism evidence="5 16">
    <name type="scientific">Phytophthora fragariae</name>
    <dbReference type="NCBI Taxonomy" id="53985"/>
    <lineage>
        <taxon>Eukaryota</taxon>
        <taxon>Sar</taxon>
        <taxon>Stramenopiles</taxon>
        <taxon>Oomycota</taxon>
        <taxon>Peronosporomycetes</taxon>
        <taxon>Peronosporales</taxon>
        <taxon>Peronosporaceae</taxon>
        <taxon>Phytophthora</taxon>
    </lineage>
</organism>
<dbReference type="EMBL" id="QXFX01000278">
    <property type="protein sequence ID" value="KAE9122300.1"/>
    <property type="molecule type" value="Genomic_DNA"/>
</dbReference>
<dbReference type="Proteomes" id="UP000440732">
    <property type="component" value="Unassembled WGS sequence"/>
</dbReference>
<dbReference type="Proteomes" id="UP000441208">
    <property type="component" value="Unassembled WGS sequence"/>
</dbReference>
<dbReference type="EMBL" id="QXFZ01000225">
    <property type="protein sequence ID" value="KAE9125934.1"/>
    <property type="molecule type" value="Genomic_DNA"/>
</dbReference>
<dbReference type="EMBL" id="QXGA01001278">
    <property type="protein sequence ID" value="KAE9123595.1"/>
    <property type="molecule type" value="Genomic_DNA"/>
</dbReference>
<evidence type="ECO:0000313" key="12">
    <source>
        <dbReference type="Proteomes" id="UP000433483"/>
    </source>
</evidence>
<dbReference type="EMBL" id="QXGD01001672">
    <property type="protein sequence ID" value="KAE9201249.1"/>
    <property type="molecule type" value="Genomic_DNA"/>
</dbReference>
<accession>A0A6A3SYB4</accession>
<evidence type="ECO:0000313" key="19">
    <source>
        <dbReference type="Proteomes" id="UP000486351"/>
    </source>
</evidence>
<dbReference type="Proteomes" id="UP000460718">
    <property type="component" value="Unassembled WGS sequence"/>
</dbReference>
<dbReference type="EMBL" id="QXGF01000180">
    <property type="protein sequence ID" value="KAE8944942.1"/>
    <property type="molecule type" value="Genomic_DNA"/>
</dbReference>
<dbReference type="Proteomes" id="UP000476176">
    <property type="component" value="Unassembled WGS sequence"/>
</dbReference>
<dbReference type="Proteomes" id="UP000488956">
    <property type="component" value="Unassembled WGS sequence"/>
</dbReference>